<keyword evidence="1" id="KW-0472">Membrane</keyword>
<keyword evidence="1" id="KW-1133">Transmembrane helix</keyword>
<feature type="transmembrane region" description="Helical" evidence="1">
    <location>
        <begin position="7"/>
        <end position="26"/>
    </location>
</feature>
<comment type="caution">
    <text evidence="2">The sequence shown here is derived from an EMBL/GenBank/DDBJ whole genome shotgun (WGS) entry which is preliminary data.</text>
</comment>
<feature type="transmembrane region" description="Helical" evidence="1">
    <location>
        <begin position="32"/>
        <end position="51"/>
    </location>
</feature>
<evidence type="ECO:0000313" key="3">
    <source>
        <dbReference type="Proteomes" id="UP000429958"/>
    </source>
</evidence>
<sequence length="96" mass="10205">MRLLLKLIAAPFVVLLTVLVAVLLFLFSLSSFLLTVASVIMALLGVGLFFISYPVGGVIYLGIAFLLSPYGLQAVTGVVITGLDSLNLSLRQFITS</sequence>
<keyword evidence="1" id="KW-0812">Transmembrane</keyword>
<proteinExistence type="predicted"/>
<gene>
    <name evidence="2" type="ORF">FYJ39_15390</name>
</gene>
<dbReference type="Proteomes" id="UP000429958">
    <property type="component" value="Unassembled WGS sequence"/>
</dbReference>
<accession>A0A7X2NN18</accession>
<protein>
    <recommendedName>
        <fullName evidence="4">Succinate dehydrogenase</fullName>
    </recommendedName>
</protein>
<evidence type="ECO:0008006" key="4">
    <source>
        <dbReference type="Google" id="ProtNLM"/>
    </source>
</evidence>
<dbReference type="RefSeq" id="WP_154473343.1">
    <property type="nucleotide sequence ID" value="NZ_VUMD01000015.1"/>
</dbReference>
<evidence type="ECO:0000313" key="2">
    <source>
        <dbReference type="EMBL" id="MSS37905.1"/>
    </source>
</evidence>
<feature type="transmembrane region" description="Helical" evidence="1">
    <location>
        <begin position="58"/>
        <end position="83"/>
    </location>
</feature>
<keyword evidence="3" id="KW-1185">Reference proteome</keyword>
<reference evidence="2 3" key="1">
    <citation type="submission" date="2019-08" db="EMBL/GenBank/DDBJ databases">
        <title>In-depth cultivation of the pig gut microbiome towards novel bacterial diversity and tailored functional studies.</title>
        <authorList>
            <person name="Wylensek D."/>
            <person name="Hitch T.C.A."/>
            <person name="Clavel T."/>
        </authorList>
    </citation>
    <scope>NUCLEOTIDE SEQUENCE [LARGE SCALE GENOMIC DNA]</scope>
    <source>
        <strain evidence="2 3">WCA-389-WT-23D1</strain>
    </source>
</reference>
<organism evidence="2 3">
    <name type="scientific">Clostridium porci</name>
    <dbReference type="NCBI Taxonomy" id="2605778"/>
    <lineage>
        <taxon>Bacteria</taxon>
        <taxon>Bacillati</taxon>
        <taxon>Bacillota</taxon>
        <taxon>Clostridia</taxon>
        <taxon>Eubacteriales</taxon>
        <taxon>Clostridiaceae</taxon>
        <taxon>Clostridium</taxon>
    </lineage>
</organism>
<dbReference type="InterPro" id="IPR043753">
    <property type="entry name" value="DUF5699"/>
</dbReference>
<name>A0A7X2NN18_9CLOT</name>
<dbReference type="AlphaFoldDB" id="A0A7X2NN18"/>
<dbReference type="EMBL" id="VUMD01000015">
    <property type="protein sequence ID" value="MSS37905.1"/>
    <property type="molecule type" value="Genomic_DNA"/>
</dbReference>
<dbReference type="Pfam" id="PF18956">
    <property type="entry name" value="DUF5699"/>
    <property type="match status" value="1"/>
</dbReference>
<evidence type="ECO:0000256" key="1">
    <source>
        <dbReference type="SAM" id="Phobius"/>
    </source>
</evidence>